<reference evidence="1" key="1">
    <citation type="submission" date="2021-01" db="EMBL/GenBank/DDBJ databases">
        <authorList>
            <person name="Sun Q."/>
        </authorList>
    </citation>
    <scope>NUCLEOTIDE SEQUENCE</scope>
    <source>
        <strain evidence="1">YIM B02566</strain>
    </source>
</reference>
<name>A0ACC5R8W3_9HYPH</name>
<sequence length="69" mass="7542">MPVGTVKFFNTQKGFGFIQPDDGSKDVFVHISAVERANLGTLREGQKVQFEAATDRRTGKVSADNLENA</sequence>
<dbReference type="EMBL" id="JAENHL010000007">
    <property type="protein sequence ID" value="MBK1868823.1"/>
    <property type="molecule type" value="Genomic_DNA"/>
</dbReference>
<keyword evidence="2" id="KW-1185">Reference proteome</keyword>
<proteinExistence type="predicted"/>
<evidence type="ECO:0000313" key="1">
    <source>
        <dbReference type="EMBL" id="MBK1868823.1"/>
    </source>
</evidence>
<accession>A0ACC5R8W3</accession>
<gene>
    <name evidence="1" type="ORF">JHL16_20870</name>
</gene>
<evidence type="ECO:0000313" key="2">
    <source>
        <dbReference type="Proteomes" id="UP000616151"/>
    </source>
</evidence>
<comment type="caution">
    <text evidence="1">The sequence shown here is derived from an EMBL/GenBank/DDBJ whole genome shotgun (WGS) entry which is preliminary data.</text>
</comment>
<dbReference type="Proteomes" id="UP000616151">
    <property type="component" value="Unassembled WGS sequence"/>
</dbReference>
<protein>
    <submittedName>
        <fullName evidence="1">Cold-shock protein</fullName>
    </submittedName>
</protein>
<organism evidence="1 2">
    <name type="scientific">Taklimakanibacter albus</name>
    <dbReference type="NCBI Taxonomy" id="2800327"/>
    <lineage>
        <taxon>Bacteria</taxon>
        <taxon>Pseudomonadati</taxon>
        <taxon>Pseudomonadota</taxon>
        <taxon>Alphaproteobacteria</taxon>
        <taxon>Hyphomicrobiales</taxon>
        <taxon>Aestuariivirgaceae</taxon>
        <taxon>Taklimakanibacter</taxon>
    </lineage>
</organism>